<evidence type="ECO:0000313" key="2">
    <source>
        <dbReference type="Proteomes" id="UP000546464"/>
    </source>
</evidence>
<name>A0A842HE94_9BACT</name>
<evidence type="ECO:0000313" key="1">
    <source>
        <dbReference type="EMBL" id="MBC2594895.1"/>
    </source>
</evidence>
<dbReference type="RefSeq" id="WP_185675862.1">
    <property type="nucleotide sequence ID" value="NZ_JACHVB010000035.1"/>
</dbReference>
<protein>
    <submittedName>
        <fullName evidence="1">DUF1643 domain-containing protein</fullName>
    </submittedName>
</protein>
<reference evidence="1 2" key="1">
    <citation type="submission" date="2020-07" db="EMBL/GenBank/DDBJ databases">
        <authorList>
            <person name="Feng X."/>
        </authorList>
    </citation>
    <scope>NUCLEOTIDE SEQUENCE [LARGE SCALE GENOMIC DNA]</scope>
    <source>
        <strain evidence="1 2">JCM31066</strain>
    </source>
</reference>
<comment type="caution">
    <text evidence="1">The sequence shown here is derived from an EMBL/GenBank/DDBJ whole genome shotgun (WGS) entry which is preliminary data.</text>
</comment>
<dbReference type="Proteomes" id="UP000546464">
    <property type="component" value="Unassembled WGS sequence"/>
</dbReference>
<organism evidence="1 2">
    <name type="scientific">Ruficoccus amylovorans</name>
    <dbReference type="NCBI Taxonomy" id="1804625"/>
    <lineage>
        <taxon>Bacteria</taxon>
        <taxon>Pseudomonadati</taxon>
        <taxon>Verrucomicrobiota</taxon>
        <taxon>Opitutia</taxon>
        <taxon>Puniceicoccales</taxon>
        <taxon>Cerasicoccaceae</taxon>
        <taxon>Ruficoccus</taxon>
    </lineage>
</organism>
<dbReference type="EMBL" id="JACHVB010000035">
    <property type="protein sequence ID" value="MBC2594895.1"/>
    <property type="molecule type" value="Genomic_DNA"/>
</dbReference>
<accession>A0A842HE94</accession>
<keyword evidence="2" id="KW-1185">Reference proteome</keyword>
<gene>
    <name evidence="1" type="ORF">H5P28_11565</name>
</gene>
<dbReference type="Pfam" id="PF07799">
    <property type="entry name" value="DUF1643"/>
    <property type="match status" value="1"/>
</dbReference>
<dbReference type="InterPro" id="IPR012441">
    <property type="entry name" value="DUF1643"/>
</dbReference>
<proteinExistence type="predicted"/>
<sequence length="164" mass="18675">MNNPCIFSPGRKYRYMLKHRWDELMPENTLLWIGLNPSTADENVLDPTLRRIKAFSVREGYSAFIMCNLFAFRATNPKDMLAQSDPVGPWNDGHILDFLAACRGKVVACWGTDGNHHNRAEIVMRLLRLHSAEILCLGRNLNKTPKHPLYVKGDAPLVPYKLGK</sequence>
<dbReference type="AlphaFoldDB" id="A0A842HE94"/>